<feature type="region of interest" description="Disordered" evidence="1">
    <location>
        <begin position="160"/>
        <end position="230"/>
    </location>
</feature>
<feature type="region of interest" description="Disordered" evidence="1">
    <location>
        <begin position="1"/>
        <end position="32"/>
    </location>
</feature>
<reference evidence="2" key="1">
    <citation type="submission" date="2023-03" db="EMBL/GenBank/DDBJ databases">
        <title>Massive genome expansion in bonnet fungi (Mycena s.s.) driven by repeated elements and novel gene families across ecological guilds.</title>
        <authorList>
            <consortium name="Lawrence Berkeley National Laboratory"/>
            <person name="Harder C.B."/>
            <person name="Miyauchi S."/>
            <person name="Viragh M."/>
            <person name="Kuo A."/>
            <person name="Thoen E."/>
            <person name="Andreopoulos B."/>
            <person name="Lu D."/>
            <person name="Skrede I."/>
            <person name="Drula E."/>
            <person name="Henrissat B."/>
            <person name="Morin E."/>
            <person name="Kohler A."/>
            <person name="Barry K."/>
            <person name="LaButti K."/>
            <person name="Morin E."/>
            <person name="Salamov A."/>
            <person name="Lipzen A."/>
            <person name="Mereny Z."/>
            <person name="Hegedus B."/>
            <person name="Baldrian P."/>
            <person name="Stursova M."/>
            <person name="Weitz H."/>
            <person name="Taylor A."/>
            <person name="Grigoriev I.V."/>
            <person name="Nagy L.G."/>
            <person name="Martin F."/>
            <person name="Kauserud H."/>
        </authorList>
    </citation>
    <scope>NUCLEOTIDE SEQUENCE</scope>
    <source>
        <strain evidence="2">CBHHK067</strain>
    </source>
</reference>
<feature type="compositionally biased region" description="Low complexity" evidence="1">
    <location>
        <begin position="348"/>
        <end position="377"/>
    </location>
</feature>
<evidence type="ECO:0000313" key="3">
    <source>
        <dbReference type="Proteomes" id="UP001221757"/>
    </source>
</evidence>
<sequence length="401" mass="42572">MSPAQLAFSPCHPPSLPDSHSHSRSHLLTDSHARRSLDSEALASFIAKQKALLARTQSDLNALCRFRDEAVADAAGLAAQLGDSAFRLSLQADCAPAPPDIDWALFAHKDPTPPPPPPPRPRPPRPRPRAPAPAPSALQQLVRAARARILDPVLAVYGEPDDPPAAPEHTKTLHATANGDGKDECAPRMPPRGPSGLFTRRPRVRVDAYPHPSADPYAEGSTTASTRMRTASPCRSLEMAMQREAAMEPEREMEEVPMALAKPVRARRISTKLQHQSSDRGAPLVIRARRKSVAAATMNASARTSTRAQEREVPALTPVATPAAATAAAPAPKQQTLKLILPARSAPAHALPAPAAVAPSRPALSRSVPATASFFAPSPAPDPNDPNDDAPRTVLGKRHAA</sequence>
<organism evidence="2 3">
    <name type="scientific">Mycena rosella</name>
    <name type="common">Pink bonnet</name>
    <name type="synonym">Agaricus rosellus</name>
    <dbReference type="NCBI Taxonomy" id="1033263"/>
    <lineage>
        <taxon>Eukaryota</taxon>
        <taxon>Fungi</taxon>
        <taxon>Dikarya</taxon>
        <taxon>Basidiomycota</taxon>
        <taxon>Agaricomycotina</taxon>
        <taxon>Agaricomycetes</taxon>
        <taxon>Agaricomycetidae</taxon>
        <taxon>Agaricales</taxon>
        <taxon>Marasmiineae</taxon>
        <taxon>Mycenaceae</taxon>
        <taxon>Mycena</taxon>
    </lineage>
</organism>
<name>A0AAD7GT00_MYCRO</name>
<feature type="region of interest" description="Disordered" evidence="1">
    <location>
        <begin position="101"/>
        <end position="137"/>
    </location>
</feature>
<dbReference type="AlphaFoldDB" id="A0AAD7GT00"/>
<proteinExistence type="predicted"/>
<feature type="compositionally biased region" description="Pro residues" evidence="1">
    <location>
        <begin position="112"/>
        <end position="121"/>
    </location>
</feature>
<dbReference type="Proteomes" id="UP001221757">
    <property type="component" value="Unassembled WGS sequence"/>
</dbReference>
<evidence type="ECO:0000256" key="1">
    <source>
        <dbReference type="SAM" id="MobiDB-lite"/>
    </source>
</evidence>
<comment type="caution">
    <text evidence="2">The sequence shown here is derived from an EMBL/GenBank/DDBJ whole genome shotgun (WGS) entry which is preliminary data.</text>
</comment>
<accession>A0AAD7GT00</accession>
<dbReference type="EMBL" id="JARKIE010000010">
    <property type="protein sequence ID" value="KAJ7704611.1"/>
    <property type="molecule type" value="Genomic_DNA"/>
</dbReference>
<protein>
    <submittedName>
        <fullName evidence="2">Uncharacterized protein</fullName>
    </submittedName>
</protein>
<keyword evidence="3" id="KW-1185">Reference proteome</keyword>
<feature type="compositionally biased region" description="Low complexity" evidence="1">
    <location>
        <begin position="221"/>
        <end position="230"/>
    </location>
</feature>
<evidence type="ECO:0000313" key="2">
    <source>
        <dbReference type="EMBL" id="KAJ7704611.1"/>
    </source>
</evidence>
<feature type="region of interest" description="Disordered" evidence="1">
    <location>
        <begin position="348"/>
        <end position="401"/>
    </location>
</feature>
<gene>
    <name evidence="2" type="ORF">B0H17DRAFT_1193813</name>
</gene>